<evidence type="ECO:0000256" key="1">
    <source>
        <dbReference type="SAM" id="MobiDB-lite"/>
    </source>
</evidence>
<reference evidence="3" key="1">
    <citation type="submission" date="2017-01" db="EMBL/GenBank/DDBJ databases">
        <title>Integrating RNA transcriptome wide and microRNA analyses for the identification of molecular regulators associated with high salt tolerance in Sesuvium portulacastrum (L.).</title>
        <authorList>
            <person name="Nikalje G.C."/>
            <person name="Srivastava A.K."/>
            <person name="Sablok G."/>
            <person name="Nikam T.D."/>
            <person name="Suprasanna P."/>
        </authorList>
    </citation>
    <scope>NUCLEOTIDE SEQUENCE</scope>
</reference>
<dbReference type="InterPro" id="IPR009686">
    <property type="entry name" value="Senescence/spartin_C"/>
</dbReference>
<dbReference type="InterPro" id="IPR045036">
    <property type="entry name" value="Spartin-like"/>
</dbReference>
<dbReference type="Pfam" id="PF06911">
    <property type="entry name" value="Senescence"/>
    <property type="match status" value="1"/>
</dbReference>
<dbReference type="PANTHER" id="PTHR21068:SF43">
    <property type="entry name" value="SPARTIN"/>
    <property type="match status" value="1"/>
</dbReference>
<dbReference type="PANTHER" id="PTHR21068">
    <property type="entry name" value="SPARTIN"/>
    <property type="match status" value="1"/>
</dbReference>
<feature type="compositionally biased region" description="Low complexity" evidence="1">
    <location>
        <begin position="21"/>
        <end position="54"/>
    </location>
</feature>
<protein>
    <submittedName>
        <fullName evidence="3">Senescence/dehydration-associated protein-related</fullName>
    </submittedName>
</protein>
<dbReference type="EMBL" id="KY426855">
    <property type="protein sequence ID" value="AUS89388.1"/>
    <property type="molecule type" value="mRNA"/>
</dbReference>
<name>A0A2I7ZAQ5_SESPO</name>
<accession>A0A2I7ZAQ5</accession>
<sequence length="468" mass="50993">MASQEPPPKRSSSLYPQVDQSSPDSSSPFLSNPNPNPNLNNPSPSAPPSSSLYPSVDMSDIVENLFPEDYLHPHRNTNPNPNTNTNTDSPSTPLEPEPVEQTLITVPGAVIHLIDKRYSVELAIGDFSVVQLRQGDNIVAILARVSDDIQWPLMKDGAIVKVDDCHYFFSFPDQGDEPLNYGLSVASKGQEHLLEELDKIFESYGNFSVQKVSEKSRQDMAGVELARELTPEELMTDDGKREMMERNCGAYWTTLAPNVEEYSGTAAKMIAAGSGQLIKGILWCGDVTVDRLKWGHEVLKKRLDPSDKKQVDEATLKRIQRVKSMTKMTKKVAEGVLSGVVRVSGFFTSSVVNSKAGKKFFSYLPGEMILASLDGFNRICDAVEVAGKNVMSTTSTVTTGVVTHKYGEEAGNATREGLHAAGHGIGTAWTVFKIRKALNPKSVVKPTALAKSAVKAAAADYKSKKSSK</sequence>
<evidence type="ECO:0000259" key="2">
    <source>
        <dbReference type="Pfam" id="PF06911"/>
    </source>
</evidence>
<dbReference type="GO" id="GO:0005886">
    <property type="term" value="C:plasma membrane"/>
    <property type="evidence" value="ECO:0007669"/>
    <property type="project" value="TreeGrafter"/>
</dbReference>
<feature type="domain" description="Senescence" evidence="2">
    <location>
        <begin position="268"/>
        <end position="455"/>
    </location>
</feature>
<feature type="region of interest" description="Disordered" evidence="1">
    <location>
        <begin position="1"/>
        <end position="54"/>
    </location>
</feature>
<evidence type="ECO:0000313" key="3">
    <source>
        <dbReference type="EMBL" id="AUS89388.1"/>
    </source>
</evidence>
<feature type="compositionally biased region" description="Polar residues" evidence="1">
    <location>
        <begin position="10"/>
        <end position="20"/>
    </location>
</feature>
<organism evidence="3">
    <name type="scientific">Sesuvium portulacastrum</name>
    <name type="common">Shoreline sea purslane</name>
    <name type="synonym">Portulaca portulacastrum</name>
    <dbReference type="NCBI Taxonomy" id="221166"/>
    <lineage>
        <taxon>Eukaryota</taxon>
        <taxon>Viridiplantae</taxon>
        <taxon>Streptophyta</taxon>
        <taxon>Embryophyta</taxon>
        <taxon>Tracheophyta</taxon>
        <taxon>Spermatophyta</taxon>
        <taxon>Magnoliopsida</taxon>
        <taxon>eudicotyledons</taxon>
        <taxon>Gunneridae</taxon>
        <taxon>Pentapetalae</taxon>
        <taxon>Caryophyllales</taxon>
        <taxon>Aizoaceae</taxon>
        <taxon>Sesuvium</taxon>
    </lineage>
</organism>
<dbReference type="AlphaFoldDB" id="A0A2I7ZAQ5"/>
<feature type="compositionally biased region" description="Low complexity" evidence="1">
    <location>
        <begin position="76"/>
        <end position="92"/>
    </location>
</feature>
<proteinExistence type="evidence at transcript level"/>
<feature type="region of interest" description="Disordered" evidence="1">
    <location>
        <begin position="70"/>
        <end position="97"/>
    </location>
</feature>